<feature type="chain" id="PRO_5017218328" description="Glycogen debranching enzyme" evidence="1">
    <location>
        <begin position="21"/>
        <end position="750"/>
    </location>
</feature>
<evidence type="ECO:0000256" key="1">
    <source>
        <dbReference type="SAM" id="SignalP"/>
    </source>
</evidence>
<sequence>MKSTGLKELWLLGLLGVSTANPVISGLTSDKPGSSNNALTCNDPPVTLSLSDPPYNNYFYSDCNVAAQAVVTSPLPSSNLSIISPRLIVAWPAGDSGVCAFFEPQNGANGSLAIELVNSTVGEPLAPLYHRESGSKNPSVGVKGVLHFNSSATLTVPILGSIRAIRDFTEGGSILRPEFQDSIQFNSLPGRGASLQRTWLDNVTFTALNFTPMSGCDGVTVDNGKLKFDAGKYEFSAELNYPQLTQLNSSEVLNSSSQGLIQQQSDNTKALTFLSYSEKLLAGAWRFLTYFGRDSMIAALLLDPVLSYGPGGSMEAVIGAVLERVNRDDGSVCHEEVIGDYATWTNMQENKTSTAMSCDYKMVDTEFFLPVLMQRYFVDNKVGRNRCPAFLNTSAGSINPANKNLTWRQLATTNAERVLRLANPFVQMQIKDNLIHLKKDQPVGNWRDSTYGLGAGRIPFDVNTSLMPAALRSVAALARAGVYTHELDWGRLADEYAQVWEDKTLQFFEIQISQETAVQRVAEYAKTIDFAGPNQADSIDRDVNFYALALDSPNMNHNFLPKVQVMHTDDCFRHFLLNTTNQSQLTSFINQTASNIRRTFPAGLMTDAGMIVANPAFGDEPVHARNFTNGAYHGTVIWSWPLSMMAKGLEKQLDRCVEKSGSEAVPEFCHDTFVHDNLKKAYNVLWDSIEANTKQLGNEVWSWTYRDGKFNPTPLGILPAPPGSGGQTESNIRQLWSLTFLAVRRNEAFK</sequence>
<proteinExistence type="predicted"/>
<name>A0A3A3A8Y1_9EURO</name>
<keyword evidence="1" id="KW-0732">Signal</keyword>
<evidence type="ECO:0000313" key="3">
    <source>
        <dbReference type="Proteomes" id="UP000266188"/>
    </source>
</evidence>
<dbReference type="OrthoDB" id="2591256at2759"/>
<gene>
    <name evidence="2" type="ORF">PHISCL_01236</name>
</gene>
<keyword evidence="3" id="KW-1185">Reference proteome</keyword>
<dbReference type="Proteomes" id="UP000266188">
    <property type="component" value="Unassembled WGS sequence"/>
</dbReference>
<accession>A0A3A3A8Y1</accession>
<organism evidence="2 3">
    <name type="scientific">Aspergillus sclerotialis</name>
    <dbReference type="NCBI Taxonomy" id="2070753"/>
    <lineage>
        <taxon>Eukaryota</taxon>
        <taxon>Fungi</taxon>
        <taxon>Dikarya</taxon>
        <taxon>Ascomycota</taxon>
        <taxon>Pezizomycotina</taxon>
        <taxon>Eurotiomycetes</taxon>
        <taxon>Eurotiomycetidae</taxon>
        <taxon>Eurotiales</taxon>
        <taxon>Aspergillaceae</taxon>
        <taxon>Aspergillus</taxon>
        <taxon>Aspergillus subgen. Polypaecilum</taxon>
    </lineage>
</organism>
<dbReference type="EMBL" id="MVGC01000022">
    <property type="protein sequence ID" value="RJE26435.1"/>
    <property type="molecule type" value="Genomic_DNA"/>
</dbReference>
<reference evidence="3" key="1">
    <citation type="submission" date="2017-02" db="EMBL/GenBank/DDBJ databases">
        <authorList>
            <person name="Tafer H."/>
            <person name="Lopandic K."/>
        </authorList>
    </citation>
    <scope>NUCLEOTIDE SEQUENCE [LARGE SCALE GENOMIC DNA]</scope>
    <source>
        <strain evidence="3">CBS 366.77</strain>
    </source>
</reference>
<comment type="caution">
    <text evidence="2">The sequence shown here is derived from an EMBL/GenBank/DDBJ whole genome shotgun (WGS) entry which is preliminary data.</text>
</comment>
<evidence type="ECO:0000313" key="2">
    <source>
        <dbReference type="EMBL" id="RJE26435.1"/>
    </source>
</evidence>
<protein>
    <recommendedName>
        <fullName evidence="4">Glycogen debranching enzyme</fullName>
    </recommendedName>
</protein>
<evidence type="ECO:0008006" key="4">
    <source>
        <dbReference type="Google" id="ProtNLM"/>
    </source>
</evidence>
<feature type="signal peptide" evidence="1">
    <location>
        <begin position="1"/>
        <end position="20"/>
    </location>
</feature>
<dbReference type="AlphaFoldDB" id="A0A3A3A8Y1"/>